<gene>
    <name evidence="3" type="ORF">KAJ71_20560</name>
</gene>
<comment type="similarity">
    <text evidence="1">Belongs to the initiator RepB protein family.</text>
</comment>
<keyword evidence="4" id="KW-1185">Reference proteome</keyword>
<dbReference type="InterPro" id="IPR000525">
    <property type="entry name" value="Initiator_Rep_WH1"/>
</dbReference>
<evidence type="ECO:0000256" key="1">
    <source>
        <dbReference type="ARBA" id="ARBA00038283"/>
    </source>
</evidence>
<evidence type="ECO:0000259" key="2">
    <source>
        <dbReference type="Pfam" id="PF01051"/>
    </source>
</evidence>
<reference evidence="3" key="1">
    <citation type="submission" date="2021-04" db="EMBL/GenBank/DDBJ databases">
        <title>Genome sequence of Serratia sp. arafor3.</title>
        <authorList>
            <person name="Besaury L."/>
        </authorList>
    </citation>
    <scope>NUCLEOTIDE SEQUENCE</scope>
    <source>
        <strain evidence="3">Arafor3</strain>
    </source>
</reference>
<proteinExistence type="inferred from homology"/>
<dbReference type="Pfam" id="PF01051">
    <property type="entry name" value="Rep3_N"/>
    <property type="match status" value="1"/>
</dbReference>
<protein>
    <submittedName>
        <fullName evidence="3">RepB family plasmid replication initiator protein</fullName>
    </submittedName>
</protein>
<evidence type="ECO:0000313" key="3">
    <source>
        <dbReference type="EMBL" id="MCL1031390.1"/>
    </source>
</evidence>
<dbReference type="RefSeq" id="WP_248947402.1">
    <property type="nucleotide sequence ID" value="NZ_CBCSGY010000016.1"/>
</dbReference>
<dbReference type="Proteomes" id="UP001165275">
    <property type="component" value="Unassembled WGS sequence"/>
</dbReference>
<evidence type="ECO:0000313" key="4">
    <source>
        <dbReference type="Proteomes" id="UP001165275"/>
    </source>
</evidence>
<name>A0ABT0KH80_9GAMM</name>
<organism evidence="3 4">
    <name type="scientific">Serratia silvae</name>
    <dbReference type="NCBI Taxonomy" id="2824122"/>
    <lineage>
        <taxon>Bacteria</taxon>
        <taxon>Pseudomonadati</taxon>
        <taxon>Pseudomonadota</taxon>
        <taxon>Gammaproteobacteria</taxon>
        <taxon>Enterobacterales</taxon>
        <taxon>Yersiniaceae</taxon>
        <taxon>Serratia</taxon>
    </lineage>
</organism>
<comment type="caution">
    <text evidence="3">The sequence shown here is derived from an EMBL/GenBank/DDBJ whole genome shotgun (WGS) entry which is preliminary data.</text>
</comment>
<accession>A0ABT0KH80</accession>
<feature type="domain" description="Initiator Rep protein WH1" evidence="2">
    <location>
        <begin position="97"/>
        <end position="217"/>
    </location>
</feature>
<sequence length="300" mass="33676">MTIKNNALSLIDVLASKGETKLTPNKNSTVQPVALMRLGLFVPSLKRKGKNTDSVTIDASEELSKLDIAQAEGYSNITISGPRLSMETDFKVWVAVILSFSKYGRDTNTIELPFSEFATFAGYPDKEKTRVLRERISDSLTRLRGTTISLSSKNKDKLTVTGLLQKGNWDVKADIIKLTADESLWELYQVDNQVLLQMFVLRKLANKGTAQALYTFIESLPRKPIPLSFYRIKQRLVLTSPQNQQNRIIKKAVEELIATGYLDASIQKRDKDWHVLIHGRNPKCHLPAGVSPIEGLDDDE</sequence>
<dbReference type="EMBL" id="JAGQDC010000021">
    <property type="protein sequence ID" value="MCL1031390.1"/>
    <property type="molecule type" value="Genomic_DNA"/>
</dbReference>